<dbReference type="InterPro" id="IPR009056">
    <property type="entry name" value="Cyt_c-like_dom"/>
</dbReference>
<gene>
    <name evidence="8" type="ORF">K1Y79_00575</name>
</gene>
<evidence type="ECO:0000256" key="3">
    <source>
        <dbReference type="ARBA" id="ARBA00022723"/>
    </source>
</evidence>
<comment type="caution">
    <text evidence="8">The sequence shown here is derived from an EMBL/GenBank/DDBJ whole genome shotgun (WGS) entry which is preliminary data.</text>
</comment>
<keyword evidence="1" id="KW-0813">Transport</keyword>
<evidence type="ECO:0000256" key="5">
    <source>
        <dbReference type="ARBA" id="ARBA00023004"/>
    </source>
</evidence>
<evidence type="ECO:0000313" key="8">
    <source>
        <dbReference type="EMBL" id="MBW8682812.1"/>
    </source>
</evidence>
<proteinExistence type="predicted"/>
<name>A0ABS7G578_9BACT</name>
<sequence length="98" mass="10995">MQLLQNILLITLHLLPAVGFTRPVEDGKRNYEQHCARCHGRDGTKGMFGAKNLQKSSLSDTAILLQIINGKGIMPSFRKRLPADQLNAISTYIKSFRK</sequence>
<dbReference type="Pfam" id="PF13442">
    <property type="entry name" value="Cytochrome_CBB3"/>
    <property type="match status" value="1"/>
</dbReference>
<evidence type="ECO:0000256" key="6">
    <source>
        <dbReference type="PROSITE-ProRule" id="PRU00433"/>
    </source>
</evidence>
<feature type="domain" description="Cytochrome c" evidence="7">
    <location>
        <begin position="22"/>
        <end position="97"/>
    </location>
</feature>
<evidence type="ECO:0000259" key="7">
    <source>
        <dbReference type="PROSITE" id="PS51007"/>
    </source>
</evidence>
<keyword evidence="9" id="KW-1185">Reference proteome</keyword>
<protein>
    <submittedName>
        <fullName evidence="8">Cytochrome c</fullName>
    </submittedName>
</protein>
<evidence type="ECO:0000256" key="1">
    <source>
        <dbReference type="ARBA" id="ARBA00022448"/>
    </source>
</evidence>
<dbReference type="SUPFAM" id="SSF46626">
    <property type="entry name" value="Cytochrome c"/>
    <property type="match status" value="1"/>
</dbReference>
<dbReference type="EMBL" id="JAICCF010000001">
    <property type="protein sequence ID" value="MBW8682812.1"/>
    <property type="molecule type" value="Genomic_DNA"/>
</dbReference>
<dbReference type="InterPro" id="IPR008168">
    <property type="entry name" value="Cyt_C_IC"/>
</dbReference>
<keyword evidence="2 6" id="KW-0349">Heme</keyword>
<evidence type="ECO:0000256" key="4">
    <source>
        <dbReference type="ARBA" id="ARBA00022982"/>
    </source>
</evidence>
<keyword evidence="3 6" id="KW-0479">Metal-binding</keyword>
<evidence type="ECO:0000256" key="2">
    <source>
        <dbReference type="ARBA" id="ARBA00022617"/>
    </source>
</evidence>
<dbReference type="PROSITE" id="PS51007">
    <property type="entry name" value="CYTC"/>
    <property type="match status" value="1"/>
</dbReference>
<dbReference type="Gene3D" id="1.10.760.10">
    <property type="entry name" value="Cytochrome c-like domain"/>
    <property type="match status" value="1"/>
</dbReference>
<reference evidence="8 9" key="1">
    <citation type="submission" date="2021-08" db="EMBL/GenBank/DDBJ databases">
        <title>The genome sequence of Chitinophaga sp. B61.</title>
        <authorList>
            <person name="Zhang X."/>
        </authorList>
    </citation>
    <scope>NUCLEOTIDE SEQUENCE [LARGE SCALE GENOMIC DNA]</scope>
    <source>
        <strain evidence="8 9">B61</strain>
    </source>
</reference>
<evidence type="ECO:0000313" key="9">
    <source>
        <dbReference type="Proteomes" id="UP000812961"/>
    </source>
</evidence>
<dbReference type="PRINTS" id="PR00605">
    <property type="entry name" value="CYTCHROMECIC"/>
</dbReference>
<accession>A0ABS7G578</accession>
<dbReference type="RefSeq" id="WP_220248051.1">
    <property type="nucleotide sequence ID" value="NZ_JAICCF010000001.1"/>
</dbReference>
<keyword evidence="4" id="KW-0249">Electron transport</keyword>
<keyword evidence="5 6" id="KW-0408">Iron</keyword>
<dbReference type="Proteomes" id="UP000812961">
    <property type="component" value="Unassembled WGS sequence"/>
</dbReference>
<dbReference type="InterPro" id="IPR036909">
    <property type="entry name" value="Cyt_c-like_dom_sf"/>
</dbReference>
<organism evidence="8 9">
    <name type="scientific">Chitinophaga rhizophila</name>
    <dbReference type="NCBI Taxonomy" id="2866212"/>
    <lineage>
        <taxon>Bacteria</taxon>
        <taxon>Pseudomonadati</taxon>
        <taxon>Bacteroidota</taxon>
        <taxon>Chitinophagia</taxon>
        <taxon>Chitinophagales</taxon>
        <taxon>Chitinophagaceae</taxon>
        <taxon>Chitinophaga</taxon>
    </lineage>
</organism>